<dbReference type="GO" id="GO:0008270">
    <property type="term" value="F:zinc ion binding"/>
    <property type="evidence" value="ECO:0007669"/>
    <property type="project" value="UniProtKB-KW"/>
</dbReference>
<dbReference type="InterPro" id="IPR011011">
    <property type="entry name" value="Znf_FYVE_PHD"/>
</dbReference>
<accession>A0A922CH14</accession>
<dbReference type="CDD" id="cd15489">
    <property type="entry name" value="PHD_SF"/>
    <property type="match status" value="1"/>
</dbReference>
<keyword evidence="3" id="KW-0862">Zinc</keyword>
<organism evidence="7 8">
    <name type="scientific">Manduca sexta</name>
    <name type="common">Tobacco hawkmoth</name>
    <name type="synonym">Tobacco hornworm</name>
    <dbReference type="NCBI Taxonomy" id="7130"/>
    <lineage>
        <taxon>Eukaryota</taxon>
        <taxon>Metazoa</taxon>
        <taxon>Ecdysozoa</taxon>
        <taxon>Arthropoda</taxon>
        <taxon>Hexapoda</taxon>
        <taxon>Insecta</taxon>
        <taxon>Pterygota</taxon>
        <taxon>Neoptera</taxon>
        <taxon>Endopterygota</taxon>
        <taxon>Lepidoptera</taxon>
        <taxon>Glossata</taxon>
        <taxon>Ditrysia</taxon>
        <taxon>Bombycoidea</taxon>
        <taxon>Sphingidae</taxon>
        <taxon>Sphinginae</taxon>
        <taxon>Sphingini</taxon>
        <taxon>Manduca</taxon>
    </lineage>
</organism>
<evidence type="ECO:0000313" key="8">
    <source>
        <dbReference type="Proteomes" id="UP000791440"/>
    </source>
</evidence>
<dbReference type="InterPro" id="IPR019786">
    <property type="entry name" value="Zinc_finger_PHD-type_CS"/>
</dbReference>
<proteinExistence type="predicted"/>
<comment type="caution">
    <text evidence="7">The sequence shown here is derived from an EMBL/GenBank/DDBJ whole genome shotgun (WGS) entry which is preliminary data.</text>
</comment>
<dbReference type="Proteomes" id="UP000791440">
    <property type="component" value="Unassembled WGS sequence"/>
</dbReference>
<reference evidence="7" key="1">
    <citation type="journal article" date="2016" name="Insect Biochem. Mol. Biol.">
        <title>Multifaceted biological insights from a draft genome sequence of the tobacco hornworm moth, Manduca sexta.</title>
        <authorList>
            <person name="Kanost M.R."/>
            <person name="Arrese E.L."/>
            <person name="Cao X."/>
            <person name="Chen Y.R."/>
            <person name="Chellapilla S."/>
            <person name="Goldsmith M.R."/>
            <person name="Grosse-Wilde E."/>
            <person name="Heckel D.G."/>
            <person name="Herndon N."/>
            <person name="Jiang H."/>
            <person name="Papanicolaou A."/>
            <person name="Qu J."/>
            <person name="Soulages J.L."/>
            <person name="Vogel H."/>
            <person name="Walters J."/>
            <person name="Waterhouse R.M."/>
            <person name="Ahn S.J."/>
            <person name="Almeida F.C."/>
            <person name="An C."/>
            <person name="Aqrawi P."/>
            <person name="Bretschneider A."/>
            <person name="Bryant W.B."/>
            <person name="Bucks S."/>
            <person name="Chao H."/>
            <person name="Chevignon G."/>
            <person name="Christen J.M."/>
            <person name="Clarke D.F."/>
            <person name="Dittmer N.T."/>
            <person name="Ferguson L.C.F."/>
            <person name="Garavelou S."/>
            <person name="Gordon K.H.J."/>
            <person name="Gunaratna R.T."/>
            <person name="Han Y."/>
            <person name="Hauser F."/>
            <person name="He Y."/>
            <person name="Heidel-Fischer H."/>
            <person name="Hirsh A."/>
            <person name="Hu Y."/>
            <person name="Jiang H."/>
            <person name="Kalra D."/>
            <person name="Klinner C."/>
            <person name="Konig C."/>
            <person name="Kovar C."/>
            <person name="Kroll A.R."/>
            <person name="Kuwar S.S."/>
            <person name="Lee S.L."/>
            <person name="Lehman R."/>
            <person name="Li K."/>
            <person name="Li Z."/>
            <person name="Liang H."/>
            <person name="Lovelace S."/>
            <person name="Lu Z."/>
            <person name="Mansfield J.H."/>
            <person name="McCulloch K.J."/>
            <person name="Mathew T."/>
            <person name="Morton B."/>
            <person name="Muzny D.M."/>
            <person name="Neunemann D."/>
            <person name="Ongeri F."/>
            <person name="Pauchet Y."/>
            <person name="Pu L.L."/>
            <person name="Pyrousis I."/>
            <person name="Rao X.J."/>
            <person name="Redding A."/>
            <person name="Roesel C."/>
            <person name="Sanchez-Gracia A."/>
            <person name="Schaack S."/>
            <person name="Shukla A."/>
            <person name="Tetreau G."/>
            <person name="Wang Y."/>
            <person name="Xiong G.H."/>
            <person name="Traut W."/>
            <person name="Walsh T.K."/>
            <person name="Worley K.C."/>
            <person name="Wu D."/>
            <person name="Wu W."/>
            <person name="Wu Y.Q."/>
            <person name="Zhang X."/>
            <person name="Zou Z."/>
            <person name="Zucker H."/>
            <person name="Briscoe A.D."/>
            <person name="Burmester T."/>
            <person name="Clem R.J."/>
            <person name="Feyereisen R."/>
            <person name="Grimmelikhuijzen C.J.P."/>
            <person name="Hamodrakas S.J."/>
            <person name="Hansson B.S."/>
            <person name="Huguet E."/>
            <person name="Jermiin L.S."/>
            <person name="Lan Q."/>
            <person name="Lehman H.K."/>
            <person name="Lorenzen M."/>
            <person name="Merzendorfer H."/>
            <person name="Michalopoulos I."/>
            <person name="Morton D.B."/>
            <person name="Muthukrishnan S."/>
            <person name="Oakeshott J.G."/>
            <person name="Palmer W."/>
            <person name="Park Y."/>
            <person name="Passarelli A.L."/>
            <person name="Rozas J."/>
            <person name="Schwartz L.M."/>
            <person name="Smith W."/>
            <person name="Southgate A."/>
            <person name="Vilcinskas A."/>
            <person name="Vogt R."/>
            <person name="Wang P."/>
            <person name="Werren J."/>
            <person name="Yu X.Q."/>
            <person name="Zhou J.J."/>
            <person name="Brown S.J."/>
            <person name="Scherer S.E."/>
            <person name="Richards S."/>
            <person name="Blissard G.W."/>
        </authorList>
    </citation>
    <scope>NUCLEOTIDE SEQUENCE</scope>
</reference>
<feature type="domain" description="PHD-type" evidence="6">
    <location>
        <begin position="1"/>
        <end position="56"/>
    </location>
</feature>
<gene>
    <name evidence="7" type="ORF">O3G_MSEX004473</name>
</gene>
<reference evidence="7" key="2">
    <citation type="submission" date="2020-12" db="EMBL/GenBank/DDBJ databases">
        <authorList>
            <person name="Kanost M."/>
        </authorList>
    </citation>
    <scope>NUCLEOTIDE SEQUENCE</scope>
</reference>
<evidence type="ECO:0000259" key="6">
    <source>
        <dbReference type="PROSITE" id="PS50016"/>
    </source>
</evidence>
<protein>
    <recommendedName>
        <fullName evidence="6">PHD-type domain-containing protein</fullName>
    </recommendedName>
</protein>
<dbReference type="InterPro" id="IPR013083">
    <property type="entry name" value="Znf_RING/FYVE/PHD"/>
</dbReference>
<keyword evidence="2 4" id="KW-0863">Zinc-finger</keyword>
<dbReference type="PROSITE" id="PS50016">
    <property type="entry name" value="ZF_PHD_2"/>
    <property type="match status" value="1"/>
</dbReference>
<evidence type="ECO:0000256" key="1">
    <source>
        <dbReference type="ARBA" id="ARBA00022723"/>
    </source>
</evidence>
<evidence type="ECO:0000313" key="7">
    <source>
        <dbReference type="EMBL" id="KAG6446525.1"/>
    </source>
</evidence>
<evidence type="ECO:0000256" key="5">
    <source>
        <dbReference type="SAM" id="MobiDB-lite"/>
    </source>
</evidence>
<dbReference type="SUPFAM" id="SSF57903">
    <property type="entry name" value="FYVE/PHD zinc finger"/>
    <property type="match status" value="1"/>
</dbReference>
<keyword evidence="8" id="KW-1185">Reference proteome</keyword>
<feature type="region of interest" description="Disordered" evidence="5">
    <location>
        <begin position="147"/>
        <end position="167"/>
    </location>
</feature>
<dbReference type="PROSITE" id="PS01359">
    <property type="entry name" value="ZF_PHD_1"/>
    <property type="match status" value="1"/>
</dbReference>
<dbReference type="EMBL" id="JH668333">
    <property type="protein sequence ID" value="KAG6446525.1"/>
    <property type="molecule type" value="Genomic_DNA"/>
</dbReference>
<dbReference type="InterPro" id="IPR001965">
    <property type="entry name" value="Znf_PHD"/>
</dbReference>
<dbReference type="InterPro" id="IPR019787">
    <property type="entry name" value="Znf_PHD-finger"/>
</dbReference>
<name>A0A922CH14_MANSE</name>
<sequence length="196" mass="22654">MICCRCQRSLRNTGEGIKCADCDAKYHVACASDATKELREAGDRGYQWRCAVCLKSASRHTDPSKDNLHLITMINAISEKFELVNKIQLPKLHSDLAYIKAAVERLAVQHDDILHKIDELGVKVDAYDKWPITPNGYRRRNLHLAPRPNRSLEGNEHNTTLQSAEKSVRFRTRRRSYLLHKMLRLLNNRTQAHRRN</sequence>
<evidence type="ECO:0000256" key="4">
    <source>
        <dbReference type="PROSITE-ProRule" id="PRU00146"/>
    </source>
</evidence>
<dbReference type="Gene3D" id="3.30.40.10">
    <property type="entry name" value="Zinc/RING finger domain, C3HC4 (zinc finger)"/>
    <property type="match status" value="1"/>
</dbReference>
<evidence type="ECO:0000256" key="2">
    <source>
        <dbReference type="ARBA" id="ARBA00022771"/>
    </source>
</evidence>
<dbReference type="SMART" id="SM00249">
    <property type="entry name" value="PHD"/>
    <property type="match status" value="1"/>
</dbReference>
<evidence type="ECO:0000256" key="3">
    <source>
        <dbReference type="ARBA" id="ARBA00022833"/>
    </source>
</evidence>
<dbReference type="AlphaFoldDB" id="A0A922CH14"/>
<keyword evidence="1" id="KW-0479">Metal-binding</keyword>